<gene>
    <name evidence="1" type="ORF">UFOPK3564_00087</name>
</gene>
<dbReference type="AlphaFoldDB" id="A0A6J7FL07"/>
<protein>
    <submittedName>
        <fullName evidence="1">Unannotated protein</fullName>
    </submittedName>
</protein>
<name>A0A6J7FL07_9ZZZZ</name>
<evidence type="ECO:0000313" key="1">
    <source>
        <dbReference type="EMBL" id="CAB4892333.1"/>
    </source>
</evidence>
<proteinExistence type="predicted"/>
<accession>A0A6J7FL07</accession>
<reference evidence="1" key="1">
    <citation type="submission" date="2020-05" db="EMBL/GenBank/DDBJ databases">
        <authorList>
            <person name="Chiriac C."/>
            <person name="Salcher M."/>
            <person name="Ghai R."/>
            <person name="Kavagutti S V."/>
        </authorList>
    </citation>
    <scope>NUCLEOTIDE SEQUENCE</scope>
</reference>
<sequence>MSAFLVSREHVDVLVRLAISGAADAEPAARRLDFPARIKDEQGRWRKVAPIDDLQHADLIDPTDVGRILWAENARSVGHRYSDPATGVAGAPPAPGAMGTSSVRHPLTLRERAWLVAQLRTVRGRGIRPGDQVAIDAAAVCVAGVVLDDGGRVVDGPGVDAGSAGSLRVAVAAVERQLRSSRREAAREGAPRWVLEALRRDEQTVRLLRRVRNAAVRAERDESA</sequence>
<organism evidence="1">
    <name type="scientific">freshwater metagenome</name>
    <dbReference type="NCBI Taxonomy" id="449393"/>
    <lineage>
        <taxon>unclassified sequences</taxon>
        <taxon>metagenomes</taxon>
        <taxon>ecological metagenomes</taxon>
    </lineage>
</organism>
<dbReference type="EMBL" id="CAFBMK010000003">
    <property type="protein sequence ID" value="CAB4892333.1"/>
    <property type="molecule type" value="Genomic_DNA"/>
</dbReference>